<dbReference type="InterPro" id="IPR007139">
    <property type="entry name" value="DUF349"/>
</dbReference>
<evidence type="ECO:0000313" key="2">
    <source>
        <dbReference type="EMBL" id="MCY0964571.1"/>
    </source>
</evidence>
<dbReference type="Pfam" id="PF03993">
    <property type="entry name" value="DUF349"/>
    <property type="match status" value="3"/>
</dbReference>
<evidence type="ECO:0000256" key="1">
    <source>
        <dbReference type="SAM" id="Coils"/>
    </source>
</evidence>
<feature type="coiled-coil region" evidence="1">
    <location>
        <begin position="384"/>
        <end position="429"/>
    </location>
</feature>
<keyword evidence="1" id="KW-0175">Coiled coil</keyword>
<protein>
    <submittedName>
        <fullName evidence="2">DUF349 domain-containing protein</fullName>
    </submittedName>
</protein>
<dbReference type="AlphaFoldDB" id="A0A9X3ECF8"/>
<accession>A0A9X3ECF8</accession>
<comment type="caution">
    <text evidence="2">The sequence shown here is derived from an EMBL/GenBank/DDBJ whole genome shotgun (WGS) entry which is preliminary data.</text>
</comment>
<dbReference type="RefSeq" id="WP_283172786.1">
    <property type="nucleotide sequence ID" value="NZ_JAPNOA010000018.1"/>
</dbReference>
<feature type="coiled-coil region" evidence="1">
    <location>
        <begin position="230"/>
        <end position="267"/>
    </location>
</feature>
<dbReference type="Proteomes" id="UP001150830">
    <property type="component" value="Unassembled WGS sequence"/>
</dbReference>
<gene>
    <name evidence="2" type="ORF">OUO13_05175</name>
</gene>
<keyword evidence="3" id="KW-1185">Reference proteome</keyword>
<feature type="coiled-coil region" evidence="1">
    <location>
        <begin position="174"/>
        <end position="201"/>
    </location>
</feature>
<reference evidence="2" key="1">
    <citation type="submission" date="2022-11" db="EMBL/GenBank/DDBJ databases">
        <title>Parathalassolutuus dongxingensis gen. nov., sp. nov., a novel member of family Oceanospirillaceae isolated from a coastal shrimp pond in Guangxi, China.</title>
        <authorList>
            <person name="Chen H."/>
        </authorList>
    </citation>
    <scope>NUCLEOTIDE SEQUENCE</scope>
    <source>
        <strain evidence="2">G-43</strain>
    </source>
</reference>
<proteinExistence type="predicted"/>
<sequence>MEFIKKFLKPKWQHANPDVRRQALSELNSVEQLLTFIAAETVADLRRAAVVRIRDEATLENLLGHNQDDVRQTAREHWLSLLMPAGQRLDGINSQTLVRIAGLTQDQDLRLQAIALISDEQERFNIASSHPVARVRLAAAEGIQKAELLVQLQDIAQGKDKAVYRLCKDRLAEYKAEEEARAAQAERIEQLFQQVRQLNRLGYGPDFNGRLQVISKASQELNAAMSAERQAEMASELAKAASVLREHEEEERRLAESRARAEAAAEAQFRLLLGMEALLAQANASTVAEELHQQAQDLDQQWRATLADNKPSADKARAFENGLQSAFALHSSLQQLAAHGDAIQALLAQPQAEDLPSLQKTVKDASRFLQQIRWPDAQPRPEFLRELAERQLQAEAAIRALDQQQTNRIDGLQRQIDQLEQHIQDGHLKEASKLYGQITTNLRQVDSRATRNLQRQARSLGARLSEMRDWQGFVTTPKKEALCEAMEALVGADIAPDILADKIQAMQDEWKTLNSTQPDRELWERFQAAGDRAFEPCREYFASVARDRELNVERRNQLIDELDRYETGLDWANADWKVVQKTLEAARETFRTYSPVERAAHNNTQERFRAVCDRIYAHVQNEYDRNLARKAALTEEAAAQIEAEDLTAAIDVIKQLQQDWKAVGVTPRAADQKLWKQFRTHCDAVFARLDQARAERKARLDDTVLHAEQLVAEALGLSQLELSVADKLSRLEELEQEFATLDLPRAAFQRVRKGFTDAANALDDQQQEQQKLAEQARWQGVIDRLQALADNSASDWDNAAALPREYRDLDFEQAWAQREELNSESAAARDLCIRMEVLAGIETSGADQARRMELQVQRLAQGLGQSQSVDQERQDLLQQWLTTSASADQQERFLRGFRASL</sequence>
<feature type="coiled-coil region" evidence="1">
    <location>
        <begin position="717"/>
        <end position="775"/>
    </location>
</feature>
<name>A0A9X3ECF8_9GAMM</name>
<organism evidence="2 3">
    <name type="scientific">Parathalassolituus penaei</name>
    <dbReference type="NCBI Taxonomy" id="2997323"/>
    <lineage>
        <taxon>Bacteria</taxon>
        <taxon>Pseudomonadati</taxon>
        <taxon>Pseudomonadota</taxon>
        <taxon>Gammaproteobacteria</taxon>
        <taxon>Oceanospirillales</taxon>
        <taxon>Oceanospirillaceae</taxon>
        <taxon>Parathalassolituus</taxon>
    </lineage>
</organism>
<evidence type="ECO:0000313" key="3">
    <source>
        <dbReference type="Proteomes" id="UP001150830"/>
    </source>
</evidence>
<dbReference type="EMBL" id="JAPNOA010000018">
    <property type="protein sequence ID" value="MCY0964571.1"/>
    <property type="molecule type" value="Genomic_DNA"/>
</dbReference>